<dbReference type="InterPro" id="IPR005055">
    <property type="entry name" value="A10/PebIII"/>
</dbReference>
<dbReference type="Pfam" id="PF03392">
    <property type="entry name" value="OS-D"/>
    <property type="match status" value="1"/>
</dbReference>
<dbReference type="SUPFAM" id="SSF100910">
    <property type="entry name" value="Chemosensory protein Csp2"/>
    <property type="match status" value="1"/>
</dbReference>
<feature type="chain" id="PRO_5043710805" evidence="1">
    <location>
        <begin position="19"/>
        <end position="136"/>
    </location>
</feature>
<dbReference type="PANTHER" id="PTHR11257">
    <property type="entry name" value="CHEMOSENSORY PROTEIN-RELATED"/>
    <property type="match status" value="1"/>
</dbReference>
<evidence type="ECO:0000256" key="1">
    <source>
        <dbReference type="SAM" id="SignalP"/>
    </source>
</evidence>
<organism evidence="2">
    <name type="scientific">Menopon gallinae</name>
    <name type="common">poultry shaft louse</name>
    <dbReference type="NCBI Taxonomy" id="328185"/>
    <lineage>
        <taxon>Eukaryota</taxon>
        <taxon>Metazoa</taxon>
        <taxon>Ecdysozoa</taxon>
        <taxon>Arthropoda</taxon>
        <taxon>Hexapoda</taxon>
        <taxon>Insecta</taxon>
        <taxon>Pterygota</taxon>
        <taxon>Neoptera</taxon>
        <taxon>Paraneoptera</taxon>
        <taxon>Psocodea</taxon>
        <taxon>Troctomorpha</taxon>
        <taxon>Phthiraptera</taxon>
        <taxon>Amblycera</taxon>
        <taxon>Menoponidae</taxon>
        <taxon>Menopon</taxon>
    </lineage>
</organism>
<accession>A0AAW2IAJ4</accession>
<sequence>MRTELICLSLFIAAVAGAANEGYYKLRFDELNLNEVLPNYRLVKSYYKCIVGAGRCTKEGKELRKVFPEILQTKCQRCSPVQKKRLKKIVTYLMSHYPDIWDGLVQKFDPTGVLTKDMLTDPNFLGKVDRRRRVSS</sequence>
<keyword evidence="1" id="KW-0732">Signal</keyword>
<protein>
    <submittedName>
        <fullName evidence="2">Uncharacterized protein</fullName>
    </submittedName>
</protein>
<dbReference type="PANTHER" id="PTHR11257:SF13">
    <property type="entry name" value="GEO07322P1"/>
    <property type="match status" value="1"/>
</dbReference>
<feature type="signal peptide" evidence="1">
    <location>
        <begin position="1"/>
        <end position="18"/>
    </location>
</feature>
<dbReference type="AlphaFoldDB" id="A0AAW2IAJ4"/>
<dbReference type="Gene3D" id="1.10.2080.10">
    <property type="entry name" value="Insect odorant-binding protein A10/Ejaculatory bulb-specific protein 3"/>
    <property type="match status" value="1"/>
</dbReference>
<gene>
    <name evidence="2" type="ORF">PYX00_000468</name>
</gene>
<reference evidence="2" key="1">
    <citation type="journal article" date="2024" name="Gigascience">
        <title>Chromosome-level genome of the poultry shaft louse Menopon gallinae provides insight into the host-switching and adaptive evolution of parasitic lice.</title>
        <authorList>
            <person name="Xu Y."/>
            <person name="Ma L."/>
            <person name="Liu S."/>
            <person name="Liang Y."/>
            <person name="Liu Q."/>
            <person name="He Z."/>
            <person name="Tian L."/>
            <person name="Duan Y."/>
            <person name="Cai W."/>
            <person name="Li H."/>
            <person name="Song F."/>
        </authorList>
    </citation>
    <scope>NUCLEOTIDE SEQUENCE</scope>
    <source>
        <strain evidence="2">Cailab_2023a</strain>
    </source>
</reference>
<dbReference type="EMBL" id="JARGDH010000001">
    <property type="protein sequence ID" value="KAL0278737.1"/>
    <property type="molecule type" value="Genomic_DNA"/>
</dbReference>
<name>A0AAW2IAJ4_9NEOP</name>
<dbReference type="InterPro" id="IPR036682">
    <property type="entry name" value="OS_D_A10/PebIII_sf"/>
</dbReference>
<comment type="caution">
    <text evidence="2">The sequence shown here is derived from an EMBL/GenBank/DDBJ whole genome shotgun (WGS) entry which is preliminary data.</text>
</comment>
<evidence type="ECO:0000313" key="2">
    <source>
        <dbReference type="EMBL" id="KAL0278737.1"/>
    </source>
</evidence>
<proteinExistence type="predicted"/>